<comment type="similarity">
    <text evidence="3">Belongs to the Nudix hydrolase family.</text>
</comment>
<evidence type="ECO:0000256" key="2">
    <source>
        <dbReference type="ARBA" id="ARBA00022801"/>
    </source>
</evidence>
<dbReference type="SUPFAM" id="SSF55811">
    <property type="entry name" value="Nudix"/>
    <property type="match status" value="1"/>
</dbReference>
<dbReference type="GO" id="GO:0016787">
    <property type="term" value="F:hydrolase activity"/>
    <property type="evidence" value="ECO:0007669"/>
    <property type="project" value="UniProtKB-KW"/>
</dbReference>
<name>A0A3M8CIK2_9BACL</name>
<comment type="cofactor">
    <cofactor evidence="1">
        <name>Mg(2+)</name>
        <dbReference type="ChEBI" id="CHEBI:18420"/>
    </cofactor>
</comment>
<dbReference type="PRINTS" id="PR00502">
    <property type="entry name" value="NUDIXFAMILY"/>
</dbReference>
<evidence type="ECO:0000313" key="6">
    <source>
        <dbReference type="Proteomes" id="UP000282028"/>
    </source>
</evidence>
<evidence type="ECO:0000256" key="3">
    <source>
        <dbReference type="RuleBase" id="RU003476"/>
    </source>
</evidence>
<dbReference type="InterPro" id="IPR015797">
    <property type="entry name" value="NUDIX_hydrolase-like_dom_sf"/>
</dbReference>
<dbReference type="Pfam" id="PF00293">
    <property type="entry name" value="NUDIX"/>
    <property type="match status" value="1"/>
</dbReference>
<feature type="domain" description="Nudix hydrolase" evidence="4">
    <location>
        <begin position="2"/>
        <end position="128"/>
    </location>
</feature>
<dbReference type="Proteomes" id="UP000282028">
    <property type="component" value="Unassembled WGS sequence"/>
</dbReference>
<gene>
    <name evidence="5" type="ORF">EDM52_07690</name>
</gene>
<dbReference type="PANTHER" id="PTHR43046">
    <property type="entry name" value="GDP-MANNOSE MANNOSYL HYDROLASE"/>
    <property type="match status" value="1"/>
</dbReference>
<dbReference type="Gene3D" id="3.90.79.10">
    <property type="entry name" value="Nucleoside Triphosphate Pyrophosphohydrolase"/>
    <property type="match status" value="1"/>
</dbReference>
<sequence length="130" mass="15093">MNWQLPVSVKGILLHQNEVILLKNDRLEWELPGGRLEPGEIPEDCLRREIREELGIACSVIHCVDVWVYEVIAGRHVLIVTYLCESNEIDRVKVSEEHSEWKGFDVDCIDDVPMPEGYKNSIKKVVRQER</sequence>
<evidence type="ECO:0000313" key="5">
    <source>
        <dbReference type="EMBL" id="RNB75596.1"/>
    </source>
</evidence>
<dbReference type="EMBL" id="RHHR01000010">
    <property type="protein sequence ID" value="RNB75596.1"/>
    <property type="molecule type" value="Genomic_DNA"/>
</dbReference>
<dbReference type="InterPro" id="IPR020476">
    <property type="entry name" value="Nudix_hydrolase"/>
</dbReference>
<dbReference type="InterPro" id="IPR020084">
    <property type="entry name" value="NUDIX_hydrolase_CS"/>
</dbReference>
<protein>
    <submittedName>
        <fullName evidence="5">NUDIX domain-containing protein</fullName>
    </submittedName>
</protein>
<accession>A0A3M8CIK2</accession>
<comment type="caution">
    <text evidence="5">The sequence shown here is derived from an EMBL/GenBank/DDBJ whole genome shotgun (WGS) entry which is preliminary data.</text>
</comment>
<dbReference type="CDD" id="cd04699">
    <property type="entry name" value="NUDIX_MutT_Nudt1"/>
    <property type="match status" value="1"/>
</dbReference>
<dbReference type="PROSITE" id="PS00893">
    <property type="entry name" value="NUDIX_BOX"/>
    <property type="match status" value="1"/>
</dbReference>
<evidence type="ECO:0000259" key="4">
    <source>
        <dbReference type="PROSITE" id="PS51462"/>
    </source>
</evidence>
<reference evidence="5 6" key="1">
    <citation type="submission" date="2018-10" db="EMBL/GenBank/DDBJ databases">
        <title>Phylogenomics of Brevibacillus.</title>
        <authorList>
            <person name="Dunlap C."/>
        </authorList>
    </citation>
    <scope>NUCLEOTIDE SEQUENCE [LARGE SCALE GENOMIC DNA]</scope>
    <source>
        <strain evidence="5 6">JCM 12215</strain>
    </source>
</reference>
<dbReference type="PANTHER" id="PTHR43046:SF14">
    <property type="entry name" value="MUTT_NUDIX FAMILY PROTEIN"/>
    <property type="match status" value="1"/>
</dbReference>
<dbReference type="PROSITE" id="PS51462">
    <property type="entry name" value="NUDIX"/>
    <property type="match status" value="1"/>
</dbReference>
<dbReference type="AlphaFoldDB" id="A0A3M8CIK2"/>
<dbReference type="InterPro" id="IPR000086">
    <property type="entry name" value="NUDIX_hydrolase_dom"/>
</dbReference>
<keyword evidence="2 3" id="KW-0378">Hydrolase</keyword>
<proteinExistence type="inferred from homology"/>
<keyword evidence="6" id="KW-1185">Reference proteome</keyword>
<organism evidence="5 6">
    <name type="scientific">Brevibacillus invocatus</name>
    <dbReference type="NCBI Taxonomy" id="173959"/>
    <lineage>
        <taxon>Bacteria</taxon>
        <taxon>Bacillati</taxon>
        <taxon>Bacillota</taxon>
        <taxon>Bacilli</taxon>
        <taxon>Bacillales</taxon>
        <taxon>Paenibacillaceae</taxon>
        <taxon>Brevibacillus</taxon>
    </lineage>
</organism>
<dbReference type="OrthoDB" id="9810648at2"/>
<evidence type="ECO:0000256" key="1">
    <source>
        <dbReference type="ARBA" id="ARBA00001946"/>
    </source>
</evidence>